<keyword evidence="5" id="KW-0812">Transmembrane</keyword>
<keyword evidence="2" id="KW-0547">Nucleotide-binding</keyword>
<dbReference type="SMART" id="SM00220">
    <property type="entry name" value="S_TKc"/>
    <property type="match status" value="1"/>
</dbReference>
<dbReference type="PANTHER" id="PTHR47989">
    <property type="entry name" value="OS01G0750732 PROTEIN"/>
    <property type="match status" value="1"/>
</dbReference>
<keyword evidence="5" id="KW-0472">Membrane</keyword>
<dbReference type="EMBL" id="JARAOO010000005">
    <property type="protein sequence ID" value="KAJ7968393.1"/>
    <property type="molecule type" value="Genomic_DNA"/>
</dbReference>
<keyword evidence="1" id="KW-0723">Serine/threonine-protein kinase</keyword>
<dbReference type="InterPro" id="IPR001245">
    <property type="entry name" value="Ser-Thr/Tyr_kinase_cat_dom"/>
</dbReference>
<evidence type="ECO:0000256" key="4">
    <source>
        <dbReference type="SAM" id="MobiDB-lite"/>
    </source>
</evidence>
<evidence type="ECO:0000256" key="5">
    <source>
        <dbReference type="SAM" id="Phobius"/>
    </source>
</evidence>
<keyword evidence="3" id="KW-0067">ATP-binding</keyword>
<dbReference type="GO" id="GO:0004674">
    <property type="term" value="F:protein serine/threonine kinase activity"/>
    <property type="evidence" value="ECO:0007669"/>
    <property type="project" value="UniProtKB-KW"/>
</dbReference>
<proteinExistence type="predicted"/>
<accession>A0AAD7M1T4</accession>
<protein>
    <submittedName>
        <fullName evidence="7">Kinase family protein</fullName>
    </submittedName>
</protein>
<feature type="compositionally biased region" description="Basic residues" evidence="4">
    <location>
        <begin position="377"/>
        <end position="388"/>
    </location>
</feature>
<dbReference type="KEGG" id="qsa:O6P43_012500"/>
<keyword evidence="8" id="KW-1185">Reference proteome</keyword>
<name>A0AAD7M1T4_QUISA</name>
<gene>
    <name evidence="7" type="ORF">O6P43_012500</name>
</gene>
<dbReference type="SUPFAM" id="SSF56112">
    <property type="entry name" value="Protein kinase-like (PK-like)"/>
    <property type="match status" value="1"/>
</dbReference>
<dbReference type="Gene3D" id="1.10.510.10">
    <property type="entry name" value="Transferase(Phosphotransferase) domain 1"/>
    <property type="match status" value="1"/>
</dbReference>
<evidence type="ECO:0000256" key="1">
    <source>
        <dbReference type="ARBA" id="ARBA00022527"/>
    </source>
</evidence>
<reference evidence="7" key="1">
    <citation type="journal article" date="2023" name="Science">
        <title>Elucidation of the pathway for biosynthesis of saponin adjuvants from the soapbark tree.</title>
        <authorList>
            <person name="Reed J."/>
            <person name="Orme A."/>
            <person name="El-Demerdash A."/>
            <person name="Owen C."/>
            <person name="Martin L.B.B."/>
            <person name="Misra R.C."/>
            <person name="Kikuchi S."/>
            <person name="Rejzek M."/>
            <person name="Martin A.C."/>
            <person name="Harkess A."/>
            <person name="Leebens-Mack J."/>
            <person name="Louveau T."/>
            <person name="Stephenson M.J."/>
            <person name="Osbourn A."/>
        </authorList>
    </citation>
    <scope>NUCLEOTIDE SEQUENCE</scope>
    <source>
        <strain evidence="7">S10</strain>
    </source>
</reference>
<evidence type="ECO:0000256" key="3">
    <source>
        <dbReference type="ARBA" id="ARBA00022840"/>
    </source>
</evidence>
<evidence type="ECO:0000259" key="6">
    <source>
        <dbReference type="PROSITE" id="PS50011"/>
    </source>
</evidence>
<dbReference type="PROSITE" id="PS00108">
    <property type="entry name" value="PROTEIN_KINASE_ST"/>
    <property type="match status" value="1"/>
</dbReference>
<dbReference type="InterPro" id="IPR008271">
    <property type="entry name" value="Ser/Thr_kinase_AS"/>
</dbReference>
<dbReference type="Gene3D" id="3.30.200.20">
    <property type="entry name" value="Phosphorylase Kinase, domain 1"/>
    <property type="match status" value="1"/>
</dbReference>
<comment type="caution">
    <text evidence="7">The sequence shown here is derived from an EMBL/GenBank/DDBJ whole genome shotgun (WGS) entry which is preliminary data.</text>
</comment>
<keyword evidence="5" id="KW-1133">Transmembrane helix</keyword>
<dbReference type="GO" id="GO:0005524">
    <property type="term" value="F:ATP binding"/>
    <property type="evidence" value="ECO:0007669"/>
    <property type="project" value="UniProtKB-KW"/>
</dbReference>
<organism evidence="7 8">
    <name type="scientific">Quillaja saponaria</name>
    <name type="common">Soap bark tree</name>
    <dbReference type="NCBI Taxonomy" id="32244"/>
    <lineage>
        <taxon>Eukaryota</taxon>
        <taxon>Viridiplantae</taxon>
        <taxon>Streptophyta</taxon>
        <taxon>Embryophyta</taxon>
        <taxon>Tracheophyta</taxon>
        <taxon>Spermatophyta</taxon>
        <taxon>Magnoliopsida</taxon>
        <taxon>eudicotyledons</taxon>
        <taxon>Gunneridae</taxon>
        <taxon>Pentapetalae</taxon>
        <taxon>rosids</taxon>
        <taxon>fabids</taxon>
        <taxon>Fabales</taxon>
        <taxon>Quillajaceae</taxon>
        <taxon>Quillaja</taxon>
    </lineage>
</organism>
<evidence type="ECO:0000313" key="8">
    <source>
        <dbReference type="Proteomes" id="UP001163823"/>
    </source>
</evidence>
<dbReference type="Proteomes" id="UP001163823">
    <property type="component" value="Chromosome 5"/>
</dbReference>
<feature type="domain" description="Protein kinase" evidence="6">
    <location>
        <begin position="110"/>
        <end position="380"/>
    </location>
</feature>
<evidence type="ECO:0000256" key="2">
    <source>
        <dbReference type="ARBA" id="ARBA00022741"/>
    </source>
</evidence>
<keyword evidence="7" id="KW-0418">Kinase</keyword>
<dbReference type="AlphaFoldDB" id="A0AAD7M1T4"/>
<evidence type="ECO:0000313" key="7">
    <source>
        <dbReference type="EMBL" id="KAJ7968393.1"/>
    </source>
</evidence>
<dbReference type="FunFam" id="1.10.510.10:FF:000495">
    <property type="entry name" value="calcium/calmodulin-regulated receptor-like kinase 1"/>
    <property type="match status" value="1"/>
</dbReference>
<feature type="region of interest" description="Disordered" evidence="4">
    <location>
        <begin position="375"/>
        <end position="396"/>
    </location>
</feature>
<dbReference type="PANTHER" id="PTHR47989:SF24">
    <property type="entry name" value="CALCIUM_CALMODULIN-REGULATED RECEPTOR-LIKE KINASE 1 ISOFORM X1"/>
    <property type="match status" value="1"/>
</dbReference>
<dbReference type="InterPro" id="IPR000719">
    <property type="entry name" value="Prot_kinase_dom"/>
</dbReference>
<dbReference type="InterPro" id="IPR011009">
    <property type="entry name" value="Kinase-like_dom_sf"/>
</dbReference>
<dbReference type="PROSITE" id="PS50011">
    <property type="entry name" value="PROTEIN_KINASE_DOM"/>
    <property type="match status" value="1"/>
</dbReference>
<keyword evidence="7" id="KW-0808">Transferase</keyword>
<feature type="transmembrane region" description="Helical" evidence="5">
    <location>
        <begin position="6"/>
        <end position="30"/>
    </location>
</feature>
<sequence length="396" mass="44407">MNKTLWGLIVGISSGFILGVGFSFSILLCLRYQRRSSQTVKSSSQRSVTALRVSGVEPSTLSDSNFDEESPRTSEWSNMPLWLEGLRRKNVVSACGIPKYSYKDIQKATSDFTTVIGQGAFGPVYKAQMATGETVAVKVLGANSRQGLKEFLAEVLLLGRLHHKNLVNLVGYTAEKGHHMLLYVYMSNSNLASHLYGENHEPLSWDMRLRIALDVARALEYLHYGAAPPVVHRDIKSSNILLDQSMRARVADFGLSRQEMIKPRSSNVTGTFGYLDPEYLSTRTFTKKSDVYSFGVLLFELITCRNPQQGLMEYVELAAMETEGKHGWDEIVDPQLNGDFDMHKLNDVAALAFKCVNRVSRNRPSMRNIAQTLSQLHKMRPSSRHHKPASPSMVER</sequence>
<dbReference type="Pfam" id="PF07714">
    <property type="entry name" value="PK_Tyr_Ser-Thr"/>
    <property type="match status" value="1"/>
</dbReference>